<proteinExistence type="predicted"/>
<dbReference type="eggNOG" id="COG1309">
    <property type="taxonomic scope" value="Bacteria"/>
</dbReference>
<dbReference type="EMBL" id="CP001649">
    <property type="protein sequence ID" value="ACS78203.1"/>
    <property type="molecule type" value="Genomic_DNA"/>
</dbReference>
<name>C6BVI9_MARSD</name>
<dbReference type="InterPro" id="IPR050109">
    <property type="entry name" value="HTH-type_TetR-like_transc_reg"/>
</dbReference>
<dbReference type="AlphaFoldDB" id="C6BVI9"/>
<dbReference type="HOGENOM" id="CLU_091688_2_0_7"/>
<dbReference type="GO" id="GO:0003700">
    <property type="term" value="F:DNA-binding transcription factor activity"/>
    <property type="evidence" value="ECO:0007669"/>
    <property type="project" value="TreeGrafter"/>
</dbReference>
<dbReference type="RefSeq" id="WP_012765729.1">
    <property type="nucleotide sequence ID" value="NC_012881.1"/>
</dbReference>
<feature type="DNA-binding region" description="H-T-H motif" evidence="4">
    <location>
        <begin position="35"/>
        <end position="54"/>
    </location>
</feature>
<dbReference type="PANTHER" id="PTHR30055">
    <property type="entry name" value="HTH-TYPE TRANSCRIPTIONAL REGULATOR RUTR"/>
    <property type="match status" value="1"/>
</dbReference>
<keyword evidence="1" id="KW-0805">Transcription regulation</keyword>
<dbReference type="Proteomes" id="UP000002601">
    <property type="component" value="Chromosome"/>
</dbReference>
<evidence type="ECO:0000256" key="1">
    <source>
        <dbReference type="ARBA" id="ARBA00023015"/>
    </source>
</evidence>
<evidence type="ECO:0000259" key="5">
    <source>
        <dbReference type="PROSITE" id="PS50977"/>
    </source>
</evidence>
<dbReference type="PANTHER" id="PTHR30055:SF234">
    <property type="entry name" value="HTH-TYPE TRANSCRIPTIONAL REGULATOR BETI"/>
    <property type="match status" value="1"/>
</dbReference>
<accession>C6BVI9</accession>
<reference evidence="6 7" key="1">
    <citation type="submission" date="2009-06" db="EMBL/GenBank/DDBJ databases">
        <title>Complete sequence of Desulfovibrio salexigens DSM 2638.</title>
        <authorList>
            <consortium name="US DOE Joint Genome Institute"/>
            <person name="Lucas S."/>
            <person name="Copeland A."/>
            <person name="Lapidus A."/>
            <person name="Glavina del Rio T."/>
            <person name="Tice H."/>
            <person name="Bruce D."/>
            <person name="Goodwin L."/>
            <person name="Pitluck S."/>
            <person name="Munk A.C."/>
            <person name="Brettin T."/>
            <person name="Detter J.C."/>
            <person name="Han C."/>
            <person name="Tapia R."/>
            <person name="Larimer F."/>
            <person name="Land M."/>
            <person name="Hauser L."/>
            <person name="Kyrpides N."/>
            <person name="Anderson I."/>
            <person name="Wall J.D."/>
            <person name="Arkin A.P."/>
            <person name="Dehal P."/>
            <person name="Chivian D."/>
            <person name="Giles B."/>
            <person name="Hazen T.C."/>
        </authorList>
    </citation>
    <scope>NUCLEOTIDE SEQUENCE [LARGE SCALE GENOMIC DNA]</scope>
    <source>
        <strain evidence="7">ATCC 14822 / DSM 2638 / NCIMB 8403 / VKM B-1763</strain>
    </source>
</reference>
<keyword evidence="2 4" id="KW-0238">DNA-binding</keyword>
<evidence type="ECO:0000313" key="6">
    <source>
        <dbReference type="EMBL" id="ACS78203.1"/>
    </source>
</evidence>
<dbReference type="PRINTS" id="PR00455">
    <property type="entry name" value="HTHTETR"/>
</dbReference>
<organism evidence="6 7">
    <name type="scientific">Maridesulfovibrio salexigens (strain ATCC 14822 / DSM 2638 / NCIMB 8403 / VKM B-1763)</name>
    <name type="common">Desulfovibrio salexigens</name>
    <dbReference type="NCBI Taxonomy" id="526222"/>
    <lineage>
        <taxon>Bacteria</taxon>
        <taxon>Pseudomonadati</taxon>
        <taxon>Thermodesulfobacteriota</taxon>
        <taxon>Desulfovibrionia</taxon>
        <taxon>Desulfovibrionales</taxon>
        <taxon>Desulfovibrionaceae</taxon>
        <taxon>Maridesulfovibrio</taxon>
    </lineage>
</organism>
<dbReference type="Pfam" id="PF00440">
    <property type="entry name" value="TetR_N"/>
    <property type="match status" value="1"/>
</dbReference>
<dbReference type="GO" id="GO:0000976">
    <property type="term" value="F:transcription cis-regulatory region binding"/>
    <property type="evidence" value="ECO:0007669"/>
    <property type="project" value="TreeGrafter"/>
</dbReference>
<dbReference type="InterPro" id="IPR001647">
    <property type="entry name" value="HTH_TetR"/>
</dbReference>
<evidence type="ECO:0000313" key="7">
    <source>
        <dbReference type="Proteomes" id="UP000002601"/>
    </source>
</evidence>
<evidence type="ECO:0000256" key="3">
    <source>
        <dbReference type="ARBA" id="ARBA00023163"/>
    </source>
</evidence>
<dbReference type="SUPFAM" id="SSF46689">
    <property type="entry name" value="Homeodomain-like"/>
    <property type="match status" value="1"/>
</dbReference>
<dbReference type="OrthoDB" id="9796019at2"/>
<feature type="domain" description="HTH tetR-type" evidence="5">
    <location>
        <begin position="12"/>
        <end position="72"/>
    </location>
</feature>
<dbReference type="PROSITE" id="PS50977">
    <property type="entry name" value="HTH_TETR_2"/>
    <property type="match status" value="1"/>
</dbReference>
<keyword evidence="7" id="KW-1185">Reference proteome</keyword>
<protein>
    <submittedName>
        <fullName evidence="6">Transcriptional regulator, TetR family</fullName>
    </submittedName>
</protein>
<dbReference type="STRING" id="526222.Desal_0132"/>
<keyword evidence="3" id="KW-0804">Transcription</keyword>
<evidence type="ECO:0000256" key="4">
    <source>
        <dbReference type="PROSITE-ProRule" id="PRU00335"/>
    </source>
</evidence>
<sequence>MTLKVVPINTLTATRRKILHAAYKCAAKTGFNNLDVDEIALKAGVTRKTLYSYFNGLENLLSELAVSGIYWPTTEELLANAPSEFPEVEPEKQVAAFFTALRRTLETRPDTLRLLAWEMLERTQLSELLEDVRVRTALEFFEHMTPDVPDDVDLAAAVAILGGAISYLSIRSLNTKHYGGVSLQDEVGWDRMEAAMQGMLKGLLCLKPETLD</sequence>
<evidence type="ECO:0000256" key="2">
    <source>
        <dbReference type="ARBA" id="ARBA00023125"/>
    </source>
</evidence>
<dbReference type="KEGG" id="dsa:Desal_0132"/>
<gene>
    <name evidence="6" type="ordered locus">Desal_0132</name>
</gene>
<dbReference type="Gene3D" id="1.10.357.10">
    <property type="entry name" value="Tetracycline Repressor, domain 2"/>
    <property type="match status" value="1"/>
</dbReference>
<dbReference type="InterPro" id="IPR009057">
    <property type="entry name" value="Homeodomain-like_sf"/>
</dbReference>